<evidence type="ECO:0000313" key="5">
    <source>
        <dbReference type="EMBL" id="MCU6725262.1"/>
    </source>
</evidence>
<feature type="domain" description="HTH lacI-type" evidence="4">
    <location>
        <begin position="13"/>
        <end position="73"/>
    </location>
</feature>
<dbReference type="EMBL" id="JAOQKE010000007">
    <property type="protein sequence ID" value="MCU6725262.1"/>
    <property type="molecule type" value="Genomic_DNA"/>
</dbReference>
<keyword evidence="6" id="KW-1185">Reference proteome</keyword>
<dbReference type="CDD" id="cd01392">
    <property type="entry name" value="HTH_LacI"/>
    <property type="match status" value="1"/>
</dbReference>
<evidence type="ECO:0000256" key="3">
    <source>
        <dbReference type="ARBA" id="ARBA00023163"/>
    </source>
</evidence>
<evidence type="ECO:0000256" key="1">
    <source>
        <dbReference type="ARBA" id="ARBA00023015"/>
    </source>
</evidence>
<dbReference type="Pfam" id="PF00356">
    <property type="entry name" value="LacI"/>
    <property type="match status" value="1"/>
</dbReference>
<keyword evidence="2 5" id="KW-0238">DNA-binding</keyword>
<dbReference type="InterPro" id="IPR000843">
    <property type="entry name" value="HTH_LacI"/>
</dbReference>
<reference evidence="5 6" key="1">
    <citation type="journal article" date="2021" name="ISME Commun">
        <title>Automated analysis of genomic sequences facilitates high-throughput and comprehensive description of bacteria.</title>
        <authorList>
            <person name="Hitch T.C.A."/>
        </authorList>
    </citation>
    <scope>NUCLEOTIDE SEQUENCE [LARGE SCALE GENOMIC DNA]</scope>
    <source>
        <strain evidence="5 6">Sanger_29</strain>
    </source>
</reference>
<dbReference type="InterPro" id="IPR046335">
    <property type="entry name" value="LacI/GalR-like_sensor"/>
</dbReference>
<dbReference type="Gene3D" id="3.40.50.2300">
    <property type="match status" value="2"/>
</dbReference>
<proteinExistence type="predicted"/>
<dbReference type="InterPro" id="IPR028082">
    <property type="entry name" value="Peripla_BP_I"/>
</dbReference>
<comment type="caution">
    <text evidence="5">The sequence shown here is derived from an EMBL/GenBank/DDBJ whole genome shotgun (WGS) entry which is preliminary data.</text>
</comment>
<dbReference type="SMART" id="SM00354">
    <property type="entry name" value="HTH_LACI"/>
    <property type="match status" value="1"/>
</dbReference>
<dbReference type="PANTHER" id="PTHR30146:SF109">
    <property type="entry name" value="HTH-TYPE TRANSCRIPTIONAL REGULATOR GALS"/>
    <property type="match status" value="1"/>
</dbReference>
<sequence>MNKSDLPYSQISEIANVSPSTVSRALRQPHLVKHSTLKKIYAAINELGGTLPDSVSMLPKDSRILTIVPILNNPFYTDIVQGIQDAARQNGYQMVMITEMLSQFNIQEILHLITQSDISGVIIMQKVDIQILEQLKMRVPIVQCSEYNNDAGVSYVTIDNYDATQKLIRYLLSTGCRDIALINYDKKRFGFADLRFQGYLDSLSYYNLSPDPAHIVYVPDGKFSTTVSSVSAMLKISRKPDAIFCVSDIMAAAALRACVLEGFQIPRDILIAGFDNIDISVMTTPNITTINQPRYDMGFMACTQLISLISNPQKEAQQFILDTELIIRESTTY</sequence>
<evidence type="ECO:0000313" key="6">
    <source>
        <dbReference type="Proteomes" id="UP001652338"/>
    </source>
</evidence>
<dbReference type="SUPFAM" id="SSF47413">
    <property type="entry name" value="lambda repressor-like DNA-binding domains"/>
    <property type="match status" value="1"/>
</dbReference>
<gene>
    <name evidence="5" type="ORF">OCV47_07860</name>
</gene>
<dbReference type="Pfam" id="PF13377">
    <property type="entry name" value="Peripla_BP_3"/>
    <property type="match status" value="1"/>
</dbReference>
<dbReference type="PANTHER" id="PTHR30146">
    <property type="entry name" value="LACI-RELATED TRANSCRIPTIONAL REPRESSOR"/>
    <property type="match status" value="1"/>
</dbReference>
<evidence type="ECO:0000259" key="4">
    <source>
        <dbReference type="SMART" id="SM00354"/>
    </source>
</evidence>
<protein>
    <submittedName>
        <fullName evidence="5">LacI family DNA-binding transcriptional regulator</fullName>
    </submittedName>
</protein>
<keyword evidence="3" id="KW-0804">Transcription</keyword>
<dbReference type="GO" id="GO:0003677">
    <property type="term" value="F:DNA binding"/>
    <property type="evidence" value="ECO:0007669"/>
    <property type="project" value="UniProtKB-KW"/>
</dbReference>
<dbReference type="Proteomes" id="UP001652338">
    <property type="component" value="Unassembled WGS sequence"/>
</dbReference>
<evidence type="ECO:0000256" key="2">
    <source>
        <dbReference type="ARBA" id="ARBA00023125"/>
    </source>
</evidence>
<dbReference type="InterPro" id="IPR010982">
    <property type="entry name" value="Lambda_DNA-bd_dom_sf"/>
</dbReference>
<dbReference type="Gene3D" id="1.10.260.40">
    <property type="entry name" value="lambda repressor-like DNA-binding domains"/>
    <property type="match status" value="1"/>
</dbReference>
<dbReference type="SUPFAM" id="SSF53822">
    <property type="entry name" value="Periplasmic binding protein-like I"/>
    <property type="match status" value="1"/>
</dbReference>
<dbReference type="RefSeq" id="WP_262654601.1">
    <property type="nucleotide sequence ID" value="NZ_JAOQKE010000007.1"/>
</dbReference>
<name>A0ABT2SLA1_9FIRM</name>
<accession>A0ABT2SLA1</accession>
<organism evidence="5 6">
    <name type="scientific">Muricoprocola aceti</name>
    <dbReference type="NCBI Taxonomy" id="2981772"/>
    <lineage>
        <taxon>Bacteria</taxon>
        <taxon>Bacillati</taxon>
        <taxon>Bacillota</taxon>
        <taxon>Clostridia</taxon>
        <taxon>Lachnospirales</taxon>
        <taxon>Lachnospiraceae</taxon>
        <taxon>Muricoprocola</taxon>
    </lineage>
</organism>
<keyword evidence="1" id="KW-0805">Transcription regulation</keyword>